<feature type="domain" description="Nudix hydrolase" evidence="8">
    <location>
        <begin position="57"/>
        <end position="193"/>
    </location>
</feature>
<dbReference type="EMBL" id="CAEZYK010000028">
    <property type="protein sequence ID" value="CAB4721504.1"/>
    <property type="molecule type" value="Genomic_DNA"/>
</dbReference>
<dbReference type="GO" id="GO:0046872">
    <property type="term" value="F:metal ion binding"/>
    <property type="evidence" value="ECO:0007669"/>
    <property type="project" value="UniProtKB-KW"/>
</dbReference>
<evidence type="ECO:0000259" key="8">
    <source>
        <dbReference type="PROSITE" id="PS51462"/>
    </source>
</evidence>
<dbReference type="AlphaFoldDB" id="A0A6J6RLP3"/>
<protein>
    <submittedName>
        <fullName evidence="9">Unannotated protein</fullName>
    </submittedName>
</protein>
<comment type="cofactor">
    <cofactor evidence="1">
        <name>Mn(2+)</name>
        <dbReference type="ChEBI" id="CHEBI:29035"/>
    </cofactor>
</comment>
<dbReference type="InterPro" id="IPR015797">
    <property type="entry name" value="NUDIX_hydrolase-like_dom_sf"/>
</dbReference>
<dbReference type="InterPro" id="IPR000086">
    <property type="entry name" value="NUDIX_hydrolase_dom"/>
</dbReference>
<sequence>MAKRGGRQHIPRPPSARLGSAPVWAQGDPKRRYRLAEVAAAARSLPQLEPHPAMPPSTRPAAVLMAFFEADGEARVILTKRPDTMASHQGEIAFPGGKFDPDLDVDLVATALREAHEEVGLDPASVDVVAEMPSRVTVAGRFLLTPFVGLINARPALHPDPVEVVSVFDVSISELLDDEVYREERWDIPANLGLGPEVGLDRPIHFFELPGETVWGATARILADFLAHLVTATPA</sequence>
<name>A0A6J6RLP3_9ZZZZ</name>
<keyword evidence="5" id="KW-0460">Magnesium</keyword>
<dbReference type="PROSITE" id="PS51462">
    <property type="entry name" value="NUDIX"/>
    <property type="match status" value="1"/>
</dbReference>
<dbReference type="PANTHER" id="PTHR12992">
    <property type="entry name" value="NUDIX HYDROLASE"/>
    <property type="match status" value="1"/>
</dbReference>
<comment type="cofactor">
    <cofactor evidence="2">
        <name>Mg(2+)</name>
        <dbReference type="ChEBI" id="CHEBI:18420"/>
    </cofactor>
</comment>
<dbReference type="SUPFAM" id="SSF55811">
    <property type="entry name" value="Nudix"/>
    <property type="match status" value="1"/>
</dbReference>
<evidence type="ECO:0000256" key="5">
    <source>
        <dbReference type="ARBA" id="ARBA00022842"/>
    </source>
</evidence>
<dbReference type="GO" id="GO:0010945">
    <property type="term" value="F:coenzyme A diphosphatase activity"/>
    <property type="evidence" value="ECO:0007669"/>
    <property type="project" value="InterPro"/>
</dbReference>
<evidence type="ECO:0000313" key="9">
    <source>
        <dbReference type="EMBL" id="CAB4721504.1"/>
    </source>
</evidence>
<proteinExistence type="predicted"/>
<dbReference type="PANTHER" id="PTHR12992:SF11">
    <property type="entry name" value="MITOCHONDRIAL COENZYME A DIPHOSPHATASE NUDT8"/>
    <property type="match status" value="1"/>
</dbReference>
<keyword evidence="3" id="KW-0479">Metal-binding</keyword>
<dbReference type="Gene3D" id="3.90.79.10">
    <property type="entry name" value="Nucleoside Triphosphate Pyrophosphohydrolase"/>
    <property type="match status" value="1"/>
</dbReference>
<evidence type="ECO:0000256" key="4">
    <source>
        <dbReference type="ARBA" id="ARBA00022801"/>
    </source>
</evidence>
<evidence type="ECO:0000256" key="7">
    <source>
        <dbReference type="SAM" id="MobiDB-lite"/>
    </source>
</evidence>
<keyword evidence="6" id="KW-0464">Manganese</keyword>
<dbReference type="Pfam" id="PF00293">
    <property type="entry name" value="NUDIX"/>
    <property type="match status" value="1"/>
</dbReference>
<accession>A0A6J6RLP3</accession>
<keyword evidence="4" id="KW-0378">Hydrolase</keyword>
<evidence type="ECO:0000256" key="1">
    <source>
        <dbReference type="ARBA" id="ARBA00001936"/>
    </source>
</evidence>
<dbReference type="InterPro" id="IPR045121">
    <property type="entry name" value="CoAse"/>
</dbReference>
<feature type="region of interest" description="Disordered" evidence="7">
    <location>
        <begin position="1"/>
        <end position="25"/>
    </location>
</feature>
<gene>
    <name evidence="9" type="ORF">UFOPK2683_00655</name>
</gene>
<feature type="compositionally biased region" description="Basic residues" evidence="7">
    <location>
        <begin position="1"/>
        <end position="10"/>
    </location>
</feature>
<evidence type="ECO:0000256" key="2">
    <source>
        <dbReference type="ARBA" id="ARBA00001946"/>
    </source>
</evidence>
<reference evidence="9" key="1">
    <citation type="submission" date="2020-05" db="EMBL/GenBank/DDBJ databases">
        <authorList>
            <person name="Chiriac C."/>
            <person name="Salcher M."/>
            <person name="Ghai R."/>
            <person name="Kavagutti S V."/>
        </authorList>
    </citation>
    <scope>NUCLEOTIDE SEQUENCE</scope>
</reference>
<evidence type="ECO:0000256" key="3">
    <source>
        <dbReference type="ARBA" id="ARBA00022723"/>
    </source>
</evidence>
<organism evidence="9">
    <name type="scientific">freshwater metagenome</name>
    <dbReference type="NCBI Taxonomy" id="449393"/>
    <lineage>
        <taxon>unclassified sequences</taxon>
        <taxon>metagenomes</taxon>
        <taxon>ecological metagenomes</taxon>
    </lineage>
</organism>
<dbReference type="CDD" id="cd03426">
    <property type="entry name" value="NUDIX_CoAse_Nudt7"/>
    <property type="match status" value="1"/>
</dbReference>
<evidence type="ECO:0000256" key="6">
    <source>
        <dbReference type="ARBA" id="ARBA00023211"/>
    </source>
</evidence>